<evidence type="ECO:0000313" key="2">
    <source>
        <dbReference type="Proteomes" id="UP001152519"/>
    </source>
</evidence>
<protein>
    <submittedName>
        <fullName evidence="1">Uncharacterized protein</fullName>
    </submittedName>
</protein>
<gene>
    <name evidence="1" type="ORF">SCOCK_580033</name>
</gene>
<name>A0A9W4DX48_9ACTN</name>
<comment type="caution">
    <text evidence="1">The sequence shown here is derived from an EMBL/GenBank/DDBJ whole genome shotgun (WGS) entry which is preliminary data.</text>
</comment>
<keyword evidence="2" id="KW-1185">Reference proteome</keyword>
<dbReference type="AlphaFoldDB" id="A0A9W4DX48"/>
<dbReference type="EMBL" id="CAJSLV010000090">
    <property type="protein sequence ID" value="CAG6397607.1"/>
    <property type="molecule type" value="Genomic_DNA"/>
</dbReference>
<dbReference type="Proteomes" id="UP001152519">
    <property type="component" value="Unassembled WGS sequence"/>
</dbReference>
<proteinExistence type="predicted"/>
<organism evidence="1 2">
    <name type="scientific">Actinacidiphila cocklensis</name>
    <dbReference type="NCBI Taxonomy" id="887465"/>
    <lineage>
        <taxon>Bacteria</taxon>
        <taxon>Bacillati</taxon>
        <taxon>Actinomycetota</taxon>
        <taxon>Actinomycetes</taxon>
        <taxon>Kitasatosporales</taxon>
        <taxon>Streptomycetaceae</taxon>
        <taxon>Actinacidiphila</taxon>
    </lineage>
</organism>
<evidence type="ECO:0000313" key="1">
    <source>
        <dbReference type="EMBL" id="CAG6397607.1"/>
    </source>
</evidence>
<accession>A0A9W4DX48</accession>
<reference evidence="1" key="1">
    <citation type="submission" date="2021-05" db="EMBL/GenBank/DDBJ databases">
        <authorList>
            <person name="Arsene-Ploetze F."/>
        </authorList>
    </citation>
    <scope>NUCLEOTIDE SEQUENCE</scope>
    <source>
        <strain evidence="1">DSM 42138</strain>
    </source>
</reference>
<sequence>MGRVRVAVAHAARRAGPRPRRASLWAKVFRDPHPFPQYVTCGQARAAPGRHAHAEASYGGPACP</sequence>